<dbReference type="Proteomes" id="UP000663720">
    <property type="component" value="Chromosome"/>
</dbReference>
<evidence type="ECO:0000313" key="2">
    <source>
        <dbReference type="Proteomes" id="UP000663720"/>
    </source>
</evidence>
<dbReference type="EMBL" id="CP061799">
    <property type="protein sequence ID" value="QTA79397.1"/>
    <property type="molecule type" value="Genomic_DNA"/>
</dbReference>
<organism evidence="1 2">
    <name type="scientific">Desulfonema limicola</name>
    <dbReference type="NCBI Taxonomy" id="45656"/>
    <lineage>
        <taxon>Bacteria</taxon>
        <taxon>Pseudomonadati</taxon>
        <taxon>Thermodesulfobacteriota</taxon>
        <taxon>Desulfobacteria</taxon>
        <taxon>Desulfobacterales</taxon>
        <taxon>Desulfococcaceae</taxon>
        <taxon>Desulfonema</taxon>
    </lineage>
</organism>
<gene>
    <name evidence="1" type="ORF">dnl_16670</name>
</gene>
<proteinExistence type="predicted"/>
<name>A0A975B608_9BACT</name>
<dbReference type="KEGG" id="dli:dnl_16670"/>
<evidence type="ECO:0000313" key="1">
    <source>
        <dbReference type="EMBL" id="QTA79397.1"/>
    </source>
</evidence>
<reference evidence="1" key="1">
    <citation type="journal article" date="2021" name="Microb. Physiol.">
        <title>Proteogenomic Insights into the Physiology of Marine, Sulfate-Reducing, Filamentous Desulfonema limicola and Desulfonema magnum.</title>
        <authorList>
            <person name="Schnaars V."/>
            <person name="Wohlbrand L."/>
            <person name="Scheve S."/>
            <person name="Hinrichs C."/>
            <person name="Reinhardt R."/>
            <person name="Rabus R."/>
        </authorList>
    </citation>
    <scope>NUCLEOTIDE SEQUENCE</scope>
    <source>
        <strain evidence="1">5ac10</strain>
    </source>
</reference>
<accession>A0A975B608</accession>
<keyword evidence="2" id="KW-1185">Reference proteome</keyword>
<dbReference type="AlphaFoldDB" id="A0A975B608"/>
<protein>
    <submittedName>
        <fullName evidence="1">Uncharacterized protein</fullName>
    </submittedName>
</protein>
<sequence>MINTDTERIYKEISNLPPGEKMLILTKILSDISHLIGRKKLNNIYNIKGLGKESWKDIDEIIQRKSALKRKS</sequence>
<dbReference type="RefSeq" id="WP_207691154.1">
    <property type="nucleotide sequence ID" value="NZ_CP061799.1"/>
</dbReference>